<name>A0A1D1UUM6_RAMVA</name>
<evidence type="ECO:0000313" key="8">
    <source>
        <dbReference type="Proteomes" id="UP000186922"/>
    </source>
</evidence>
<dbReference type="InterPro" id="IPR001828">
    <property type="entry name" value="ANF_lig-bd_rcpt"/>
</dbReference>
<comment type="subcellular location">
    <subcellularLocation>
        <location evidence="1">Membrane</location>
    </subcellularLocation>
</comment>
<dbReference type="SUPFAM" id="SSF53822">
    <property type="entry name" value="Periplasmic binding protein-like I"/>
    <property type="match status" value="1"/>
</dbReference>
<dbReference type="InterPro" id="IPR028082">
    <property type="entry name" value="Peripla_BP_I"/>
</dbReference>
<keyword evidence="3" id="KW-1133">Transmembrane helix</keyword>
<feature type="chain" id="PRO_5008897624" description="Receptor ligand binding region domain-containing protein" evidence="5">
    <location>
        <begin position="29"/>
        <end position="325"/>
    </location>
</feature>
<dbReference type="Gene3D" id="3.40.50.2300">
    <property type="match status" value="1"/>
</dbReference>
<reference evidence="7 8" key="1">
    <citation type="journal article" date="2016" name="Nat. Commun.">
        <title>Extremotolerant tardigrade genome and improved radiotolerance of human cultured cells by tardigrade-unique protein.</title>
        <authorList>
            <person name="Hashimoto T."/>
            <person name="Horikawa D.D."/>
            <person name="Saito Y."/>
            <person name="Kuwahara H."/>
            <person name="Kozuka-Hata H."/>
            <person name="Shin-I T."/>
            <person name="Minakuchi Y."/>
            <person name="Ohishi K."/>
            <person name="Motoyama A."/>
            <person name="Aizu T."/>
            <person name="Enomoto A."/>
            <person name="Kondo K."/>
            <person name="Tanaka S."/>
            <person name="Hara Y."/>
            <person name="Koshikawa S."/>
            <person name="Sagara H."/>
            <person name="Miura T."/>
            <person name="Yokobori S."/>
            <person name="Miyagawa K."/>
            <person name="Suzuki Y."/>
            <person name="Kubo T."/>
            <person name="Oyama M."/>
            <person name="Kohara Y."/>
            <person name="Fujiyama A."/>
            <person name="Arakawa K."/>
            <person name="Katayama T."/>
            <person name="Toyoda A."/>
            <person name="Kunieda T."/>
        </authorList>
    </citation>
    <scope>NUCLEOTIDE SEQUENCE [LARGE SCALE GENOMIC DNA]</scope>
    <source>
        <strain evidence="7 8">YOKOZUNA-1</strain>
    </source>
</reference>
<dbReference type="Proteomes" id="UP000186922">
    <property type="component" value="Unassembled WGS sequence"/>
</dbReference>
<keyword evidence="8" id="KW-1185">Reference proteome</keyword>
<dbReference type="AlphaFoldDB" id="A0A1D1UUM6"/>
<sequence>MHIFGFAQNRGFSTIPVLVFLLWRVSQAHSFEPAILVINIVTAGFHSSKFLSSLTYNLPALQLAVSDMQTKYGKRFQLNHIVLADLLSTDCFQYADTTSLVMSKWYYTEQQPADLTAVIGPQCFEAGLLNQLASGWNIPFISTVQADRLIRNRQLSPTWLSSSTVAELQYTRLYTLLVDYFNWTTIFSVTDNTSLPAFIAFALEAKNALRSRPGIIYHSRSLTIKNLNDTDSVLHEFRKSSRILLFFGNGNLFRLLMIRGALLNITTAEYVYIAVEMVRSPMMGDFGWRRDDSFDQVGVNDLILMVPSVYPNRSSLRSPSLPMRP</sequence>
<protein>
    <recommendedName>
        <fullName evidence="6">Receptor ligand binding region domain-containing protein</fullName>
    </recommendedName>
</protein>
<dbReference type="Pfam" id="PF01094">
    <property type="entry name" value="ANF_receptor"/>
    <property type="match status" value="1"/>
</dbReference>
<evidence type="ECO:0000256" key="2">
    <source>
        <dbReference type="ARBA" id="ARBA00022692"/>
    </source>
</evidence>
<comment type="caution">
    <text evidence="7">The sequence shown here is derived from an EMBL/GenBank/DDBJ whole genome shotgun (WGS) entry which is preliminary data.</text>
</comment>
<accession>A0A1D1UUM6</accession>
<evidence type="ECO:0000256" key="5">
    <source>
        <dbReference type="SAM" id="SignalP"/>
    </source>
</evidence>
<evidence type="ECO:0000259" key="6">
    <source>
        <dbReference type="Pfam" id="PF01094"/>
    </source>
</evidence>
<keyword evidence="4" id="KW-0472">Membrane</keyword>
<dbReference type="STRING" id="947166.A0A1D1UUM6"/>
<gene>
    <name evidence="7" type="primary">RvY_04272-1</name>
    <name evidence="7" type="synonym">RvY_04272.1</name>
    <name evidence="7" type="ORF">RvY_04272</name>
</gene>
<organism evidence="7 8">
    <name type="scientific">Ramazzottius varieornatus</name>
    <name type="common">Water bear</name>
    <name type="synonym">Tardigrade</name>
    <dbReference type="NCBI Taxonomy" id="947166"/>
    <lineage>
        <taxon>Eukaryota</taxon>
        <taxon>Metazoa</taxon>
        <taxon>Ecdysozoa</taxon>
        <taxon>Tardigrada</taxon>
        <taxon>Eutardigrada</taxon>
        <taxon>Parachela</taxon>
        <taxon>Hypsibioidea</taxon>
        <taxon>Ramazzottiidae</taxon>
        <taxon>Ramazzottius</taxon>
    </lineage>
</organism>
<feature type="domain" description="Receptor ligand binding region" evidence="6">
    <location>
        <begin position="59"/>
        <end position="280"/>
    </location>
</feature>
<dbReference type="GO" id="GO:0016020">
    <property type="term" value="C:membrane"/>
    <property type="evidence" value="ECO:0007669"/>
    <property type="project" value="UniProtKB-SubCell"/>
</dbReference>
<evidence type="ECO:0000256" key="3">
    <source>
        <dbReference type="ARBA" id="ARBA00022989"/>
    </source>
</evidence>
<keyword evidence="5" id="KW-0732">Signal</keyword>
<feature type="signal peptide" evidence="5">
    <location>
        <begin position="1"/>
        <end position="28"/>
    </location>
</feature>
<evidence type="ECO:0000256" key="4">
    <source>
        <dbReference type="ARBA" id="ARBA00023136"/>
    </source>
</evidence>
<proteinExistence type="predicted"/>
<evidence type="ECO:0000256" key="1">
    <source>
        <dbReference type="ARBA" id="ARBA00004370"/>
    </source>
</evidence>
<keyword evidence="2" id="KW-0812">Transmembrane</keyword>
<evidence type="ECO:0000313" key="7">
    <source>
        <dbReference type="EMBL" id="GAU92155.1"/>
    </source>
</evidence>
<dbReference type="EMBL" id="BDGG01000002">
    <property type="protein sequence ID" value="GAU92155.1"/>
    <property type="molecule type" value="Genomic_DNA"/>
</dbReference>